<reference evidence="1 2" key="1">
    <citation type="submission" date="2015-09" db="EMBL/GenBank/DDBJ databases">
        <authorList>
            <consortium name="Pathogen Informatics"/>
        </authorList>
    </citation>
    <scope>NUCLEOTIDE SEQUENCE [LARGE SCALE GENOMIC DNA]</scope>
    <source>
        <strain evidence="1 2">2789STDY5834876</strain>
    </source>
</reference>
<dbReference type="EMBL" id="CYZU01000039">
    <property type="protein sequence ID" value="CUO85773.1"/>
    <property type="molecule type" value="Genomic_DNA"/>
</dbReference>
<accession>A0A174IF27</accession>
<organism evidence="1 2">
    <name type="scientific">Faecalicatena contorta</name>
    <dbReference type="NCBI Taxonomy" id="39482"/>
    <lineage>
        <taxon>Bacteria</taxon>
        <taxon>Bacillati</taxon>
        <taxon>Bacillota</taxon>
        <taxon>Clostridia</taxon>
        <taxon>Lachnospirales</taxon>
        <taxon>Lachnospiraceae</taxon>
        <taxon>Faecalicatena</taxon>
    </lineage>
</organism>
<sequence length="77" mass="8606">MQFLKKGDKTVLIDRNEVYTLEKAVDTLAISVFEDYIALKRDEPNSNNEKVTEERIMLAMDVLNSLSGALSATKNVG</sequence>
<dbReference type="AlphaFoldDB" id="A0A174IF27"/>
<evidence type="ECO:0000313" key="1">
    <source>
        <dbReference type="EMBL" id="CUO85773.1"/>
    </source>
</evidence>
<evidence type="ECO:0000313" key="2">
    <source>
        <dbReference type="Proteomes" id="UP000095544"/>
    </source>
</evidence>
<gene>
    <name evidence="1" type="ORF">ERS852491_03527</name>
</gene>
<proteinExistence type="predicted"/>
<protein>
    <submittedName>
        <fullName evidence="1">Uncharacterized protein</fullName>
    </submittedName>
</protein>
<dbReference type="Proteomes" id="UP000095544">
    <property type="component" value="Unassembled WGS sequence"/>
</dbReference>
<name>A0A174IF27_9FIRM</name>
<dbReference type="RefSeq" id="WP_055154475.1">
    <property type="nucleotide sequence ID" value="NZ_CYZU01000039.1"/>
</dbReference>